<sequence length="220" mass="25064">MSRLIRAMIMGPPGSGKGTMSSRIAKEFKLNHLSSGDLLRSQIQQQTAVGLLAKQFIDKGSLVPDDVMVKLITHELNGLPPNWLLDGFPRTVAQAEALSKNQQIDTVMNLDVPFDVIVQRLEWRWIHPGSDRVYNLDWNPPKVPFKDDKTGEDLVQREDDKPETVRARLDLYQQLTKPVLEFYRSKGVLTEFHGTETNQIWPHVQDFLSGLLQHPTKQSE</sequence>
<dbReference type="GO" id="GO:0046039">
    <property type="term" value="P:GTP metabolic process"/>
    <property type="evidence" value="ECO:0007669"/>
    <property type="project" value="UniProtKB-UniRule"/>
</dbReference>
<dbReference type="OMA" id="TIAHFST"/>
<keyword evidence="3 7" id="KW-0547">Nucleotide-binding</keyword>
<feature type="region of interest" description="NMPbind" evidence="7">
    <location>
        <begin position="34"/>
        <end position="63"/>
    </location>
</feature>
<dbReference type="AlphaFoldDB" id="A0A7M6USS0"/>
<name>A0A7M6USS0_STRPU</name>
<feature type="binding site" evidence="7">
    <location>
        <position position="124"/>
    </location>
    <ligand>
        <name>GTP</name>
        <dbReference type="ChEBI" id="CHEBI:37565"/>
    </ligand>
</feature>
<dbReference type="GO" id="GO:0006172">
    <property type="term" value="P:ADP biosynthetic process"/>
    <property type="evidence" value="ECO:0007669"/>
    <property type="project" value="UniProtKB-UniRule"/>
</dbReference>
<dbReference type="GO" id="GO:0046041">
    <property type="term" value="P:ITP metabolic process"/>
    <property type="evidence" value="ECO:0007669"/>
    <property type="project" value="UniProtKB-UniRule"/>
</dbReference>
<evidence type="ECO:0000256" key="1">
    <source>
        <dbReference type="ARBA" id="ARBA00004305"/>
    </source>
</evidence>
<dbReference type="HAMAP" id="MF_00235">
    <property type="entry name" value="Adenylate_kinase_Adk"/>
    <property type="match status" value="1"/>
</dbReference>
<dbReference type="GO" id="GO:0005524">
    <property type="term" value="F:ATP binding"/>
    <property type="evidence" value="ECO:0007669"/>
    <property type="project" value="InterPro"/>
</dbReference>
<evidence type="ECO:0000256" key="2">
    <source>
        <dbReference type="ARBA" id="ARBA00022679"/>
    </source>
</evidence>
<evidence type="ECO:0000256" key="4">
    <source>
        <dbReference type="ARBA" id="ARBA00022777"/>
    </source>
</evidence>
<dbReference type="PANTHER" id="PTHR23359">
    <property type="entry name" value="NUCLEOTIDE KINASE"/>
    <property type="match status" value="1"/>
</dbReference>
<dbReference type="FunFam" id="3.40.50.300:FF:000106">
    <property type="entry name" value="Adenylate kinase mitochondrial"/>
    <property type="match status" value="1"/>
</dbReference>
<keyword evidence="2 7" id="KW-0808">Transferase</keyword>
<dbReference type="InterPro" id="IPR033690">
    <property type="entry name" value="Adenylat_kinase_CS"/>
</dbReference>
<dbReference type="RefSeq" id="NP_001229606.1">
    <property type="nucleotide sequence ID" value="NM_001242677.1"/>
</dbReference>
<comment type="subcellular location">
    <subcellularLocation>
        <location evidence="1 7">Mitochondrion matrix</location>
    </subcellularLocation>
</comment>
<dbReference type="GeneID" id="583479"/>
<dbReference type="CTD" id="50808"/>
<keyword evidence="5 7" id="KW-0496">Mitochondrion</keyword>
<evidence type="ECO:0000256" key="6">
    <source>
        <dbReference type="ARBA" id="ARBA00023134"/>
    </source>
</evidence>
<dbReference type="GO" id="GO:0009142">
    <property type="term" value="P:nucleoside triphosphate biosynthetic process"/>
    <property type="evidence" value="ECO:0000318"/>
    <property type="project" value="GO_Central"/>
</dbReference>
<feature type="region of interest" description="LID" evidence="7">
    <location>
        <begin position="123"/>
        <end position="160"/>
    </location>
</feature>
<feature type="binding site" evidence="7">
    <location>
        <position position="157"/>
    </location>
    <ligand>
        <name>AMP</name>
        <dbReference type="ChEBI" id="CHEBI:456215"/>
    </ligand>
</feature>
<dbReference type="SUPFAM" id="SSF52540">
    <property type="entry name" value="P-loop containing nucleoside triphosphate hydrolases"/>
    <property type="match status" value="1"/>
</dbReference>
<dbReference type="PROSITE" id="PS00113">
    <property type="entry name" value="ADENYLATE_KINASE"/>
    <property type="match status" value="1"/>
</dbReference>
<feature type="binding site" evidence="7">
    <location>
        <position position="40"/>
    </location>
    <ligand>
        <name>AMP</name>
        <dbReference type="ChEBI" id="CHEBI:456215"/>
    </ligand>
</feature>
<dbReference type="InterPro" id="IPR027417">
    <property type="entry name" value="P-loop_NTPase"/>
</dbReference>
<dbReference type="GO" id="GO:0005525">
    <property type="term" value="F:GTP binding"/>
    <property type="evidence" value="ECO:0007669"/>
    <property type="project" value="UniProtKB-KW"/>
</dbReference>
<dbReference type="GO" id="GO:0004017">
    <property type="term" value="F:AMP kinase activity"/>
    <property type="evidence" value="ECO:0000318"/>
    <property type="project" value="GO_Central"/>
</dbReference>
<feature type="binding site" evidence="7">
    <location>
        <begin position="87"/>
        <end position="90"/>
    </location>
    <ligand>
        <name>AMP</name>
        <dbReference type="ChEBI" id="CHEBI:456215"/>
    </ligand>
</feature>
<proteinExistence type="inferred from homology"/>
<dbReference type="SUPFAM" id="SSF57774">
    <property type="entry name" value="Microbial and mitochondrial ADK, insert 'zinc finger' domain"/>
    <property type="match status" value="1"/>
</dbReference>
<dbReference type="GO" id="GO:0046033">
    <property type="term" value="P:AMP metabolic process"/>
    <property type="evidence" value="ECO:0000318"/>
    <property type="project" value="GO_Central"/>
</dbReference>
<dbReference type="Proteomes" id="UP000007110">
    <property type="component" value="Unassembled WGS sequence"/>
</dbReference>
<dbReference type="InterPro" id="IPR007862">
    <property type="entry name" value="Adenylate_kinase_lid-dom"/>
</dbReference>
<feature type="binding site" evidence="7">
    <location>
        <begin position="61"/>
        <end position="63"/>
    </location>
    <ligand>
        <name>AMP</name>
        <dbReference type="ChEBI" id="CHEBI:456215"/>
    </ligand>
</feature>
<dbReference type="InterPro" id="IPR028586">
    <property type="entry name" value="AK3/Ak4_mitochondrial"/>
</dbReference>
<dbReference type="CDD" id="cd01428">
    <property type="entry name" value="ADK"/>
    <property type="match status" value="1"/>
</dbReference>
<feature type="binding site" evidence="7">
    <location>
        <begin position="133"/>
        <end position="134"/>
    </location>
    <ligand>
        <name>GTP</name>
        <dbReference type="ChEBI" id="CHEBI:37565"/>
    </ligand>
</feature>
<dbReference type="OrthoDB" id="439792at2759"/>
<dbReference type="KEGG" id="spu:583479"/>
<comment type="similarity">
    <text evidence="7">Belongs to the adenylate kinase family. AK3 subfamily.</text>
</comment>
<dbReference type="HAMAP" id="MF_03169">
    <property type="entry name" value="Adenylate_kinase_AK3"/>
    <property type="match status" value="1"/>
</dbReference>
<comment type="domain">
    <text evidence="7">Consists of three domains, a large central CORE domain and two small peripheral domains, NMPbind and LID, which undergo movements during catalysis. The LID domain closes over the site of phosphoryl transfer upon GTP binding. Assembling and dissambling the active center during each catalytic cycle provides an effective means to prevent GTP hydrolysis.</text>
</comment>
<evidence type="ECO:0000256" key="7">
    <source>
        <dbReference type="HAMAP-Rule" id="MF_03169"/>
    </source>
</evidence>
<dbReference type="InterPro" id="IPR000850">
    <property type="entry name" value="Adenylat/UMP-CMP_kin"/>
</dbReference>
<reference evidence="9" key="2">
    <citation type="submission" date="2021-01" db="UniProtKB">
        <authorList>
            <consortium name="EnsemblMetazoa"/>
        </authorList>
    </citation>
    <scope>IDENTIFICATION</scope>
</reference>
<dbReference type="GO" id="GO:0005737">
    <property type="term" value="C:cytoplasm"/>
    <property type="evidence" value="ECO:0000318"/>
    <property type="project" value="GO_Central"/>
</dbReference>
<keyword evidence="10" id="KW-1185">Reference proteome</keyword>
<dbReference type="FunCoup" id="A0A7M6USS0">
    <property type="interactions" value="1333"/>
</dbReference>
<feature type="binding site" evidence="7">
    <location>
        <position position="35"/>
    </location>
    <ligand>
        <name>AMP</name>
        <dbReference type="ChEBI" id="CHEBI:456215"/>
    </ligand>
</feature>
<reference evidence="10" key="1">
    <citation type="submission" date="2015-02" db="EMBL/GenBank/DDBJ databases">
        <title>Genome sequencing for Strongylocentrotus purpuratus.</title>
        <authorList>
            <person name="Murali S."/>
            <person name="Liu Y."/>
            <person name="Vee V."/>
            <person name="English A."/>
            <person name="Wang M."/>
            <person name="Skinner E."/>
            <person name="Han Y."/>
            <person name="Muzny D.M."/>
            <person name="Worley K.C."/>
            <person name="Gibbs R.A."/>
        </authorList>
    </citation>
    <scope>NUCLEOTIDE SEQUENCE</scope>
</reference>
<evidence type="ECO:0000313" key="9">
    <source>
        <dbReference type="EnsemblMetazoa" id="NP_001229606"/>
    </source>
</evidence>
<evidence type="ECO:0000313" key="10">
    <source>
        <dbReference type="Proteomes" id="UP000007110"/>
    </source>
</evidence>
<keyword evidence="4 7" id="KW-0418">Kinase</keyword>
<dbReference type="Pfam" id="PF00406">
    <property type="entry name" value="ADK"/>
    <property type="match status" value="1"/>
</dbReference>
<dbReference type="EnsemblMetazoa" id="NM_001242677">
    <property type="protein sequence ID" value="NP_001229606"/>
    <property type="gene ID" value="LOC583479"/>
</dbReference>
<comment type="function">
    <text evidence="7">Involved in maintaining the homeostasis of cellular nucleotides by catalyzing the interconversion of nucleoside phosphates. Has GTP:AMP phosphotransferase and ITP:AMP phosphotransferase activities.</text>
</comment>
<dbReference type="PRINTS" id="PR00094">
    <property type="entry name" value="ADENYLTKNASE"/>
</dbReference>
<comment type="subunit">
    <text evidence="7">Monomer.</text>
</comment>
<dbReference type="GO" id="GO:0046899">
    <property type="term" value="F:nucleoside triphosphate adenylate kinase activity"/>
    <property type="evidence" value="ECO:0000318"/>
    <property type="project" value="GO_Central"/>
</dbReference>
<organism evidence="9 10">
    <name type="scientific">Strongylocentrotus purpuratus</name>
    <name type="common">Purple sea urchin</name>
    <dbReference type="NCBI Taxonomy" id="7668"/>
    <lineage>
        <taxon>Eukaryota</taxon>
        <taxon>Metazoa</taxon>
        <taxon>Echinodermata</taxon>
        <taxon>Eleutherozoa</taxon>
        <taxon>Echinozoa</taxon>
        <taxon>Echinoidea</taxon>
        <taxon>Euechinoidea</taxon>
        <taxon>Echinacea</taxon>
        <taxon>Camarodonta</taxon>
        <taxon>Echinidea</taxon>
        <taxon>Strongylocentrotidae</taxon>
        <taxon>Strongylocentrotus</taxon>
    </lineage>
</organism>
<dbReference type="EC" id="2.7.4.10" evidence="7"/>
<feature type="binding site" evidence="7">
    <location>
        <position position="168"/>
    </location>
    <ligand>
        <name>AMP</name>
        <dbReference type="ChEBI" id="CHEBI:456215"/>
    </ligand>
</feature>
<dbReference type="Gene3D" id="3.40.50.300">
    <property type="entry name" value="P-loop containing nucleotide triphosphate hydrolases"/>
    <property type="match status" value="1"/>
</dbReference>
<protein>
    <recommendedName>
        <fullName evidence="7">GTP:AMP phosphotransferase, mitochondrial</fullName>
        <ecNumber evidence="7">2.7.4.10</ecNumber>
    </recommendedName>
    <alternativeName>
        <fullName evidence="7">Adenylate kinase 3</fullName>
        <shortName evidence="7">AK 3</shortName>
    </alternativeName>
</protein>
<feature type="binding site" evidence="7">
    <location>
        <position position="94"/>
    </location>
    <ligand>
        <name>AMP</name>
        <dbReference type="ChEBI" id="CHEBI:456215"/>
    </ligand>
</feature>
<feature type="binding site" evidence="7">
    <location>
        <begin position="14"/>
        <end position="19"/>
    </location>
    <ligand>
        <name>GTP</name>
        <dbReference type="ChEBI" id="CHEBI:37565"/>
    </ligand>
</feature>
<feature type="binding site" evidence="7">
    <location>
        <position position="197"/>
    </location>
    <ligand>
        <name>GTP</name>
        <dbReference type="ChEBI" id="CHEBI:37565"/>
    </ligand>
</feature>
<feature type="domain" description="Adenylate kinase active site lid" evidence="8">
    <location>
        <begin position="124"/>
        <end position="159"/>
    </location>
</feature>
<keyword evidence="6 7" id="KW-0342">GTP-binding</keyword>
<dbReference type="InterPro" id="IPR006259">
    <property type="entry name" value="Adenyl_kin_sub"/>
</dbReference>
<comment type="catalytic activity">
    <reaction evidence="7">
        <text>a ribonucleoside 5'-triphosphate + AMP = a ribonucleoside 5'-diphosphate + ADP</text>
        <dbReference type="Rhea" id="RHEA:13749"/>
        <dbReference type="ChEBI" id="CHEBI:57930"/>
        <dbReference type="ChEBI" id="CHEBI:61557"/>
        <dbReference type="ChEBI" id="CHEBI:456215"/>
        <dbReference type="ChEBI" id="CHEBI:456216"/>
        <dbReference type="EC" id="2.7.4.10"/>
    </reaction>
</comment>
<dbReference type="GO" id="GO:0005759">
    <property type="term" value="C:mitochondrial matrix"/>
    <property type="evidence" value="ECO:0000318"/>
    <property type="project" value="GO_Central"/>
</dbReference>
<evidence type="ECO:0000259" key="8">
    <source>
        <dbReference type="Pfam" id="PF05191"/>
    </source>
</evidence>
<dbReference type="InParanoid" id="A0A7M6USS0"/>
<accession>A0A7M6USS0</accession>
<dbReference type="InterPro" id="IPR036193">
    <property type="entry name" value="ADK_active_lid_dom_sf"/>
</dbReference>
<evidence type="ECO:0000256" key="5">
    <source>
        <dbReference type="ARBA" id="ARBA00023128"/>
    </source>
</evidence>
<evidence type="ECO:0000256" key="3">
    <source>
        <dbReference type="ARBA" id="ARBA00022741"/>
    </source>
</evidence>
<dbReference type="Pfam" id="PF05191">
    <property type="entry name" value="ADK_lid"/>
    <property type="match status" value="1"/>
</dbReference>
<dbReference type="NCBIfam" id="TIGR01351">
    <property type="entry name" value="adk"/>
    <property type="match status" value="1"/>
</dbReference>